<organism evidence="2 3">
    <name type="scientific">Deinococcus radiopugnans ATCC 19172</name>
    <dbReference type="NCBI Taxonomy" id="585398"/>
    <lineage>
        <taxon>Bacteria</taxon>
        <taxon>Thermotogati</taxon>
        <taxon>Deinococcota</taxon>
        <taxon>Deinococci</taxon>
        <taxon>Deinococcales</taxon>
        <taxon>Deinococcaceae</taxon>
        <taxon>Deinococcus</taxon>
    </lineage>
</organism>
<dbReference type="Proteomes" id="UP000629870">
    <property type="component" value="Unassembled WGS sequence"/>
</dbReference>
<gene>
    <name evidence="2" type="ORF">FHR04_04845</name>
    <name evidence="1" type="ORF">HNQ04_001376</name>
</gene>
<dbReference type="EMBL" id="VDMO01000004">
    <property type="protein sequence ID" value="TNM72161.1"/>
    <property type="molecule type" value="Genomic_DNA"/>
</dbReference>
<dbReference type="AlphaFoldDB" id="A0A5C4Y977"/>
<dbReference type="RefSeq" id="WP_139401236.1">
    <property type="nucleotide sequence ID" value="NZ_JACHEW010000005.1"/>
</dbReference>
<comment type="caution">
    <text evidence="2">The sequence shown here is derived from an EMBL/GenBank/DDBJ whole genome shotgun (WGS) entry which is preliminary data.</text>
</comment>
<reference evidence="1 4" key="2">
    <citation type="submission" date="2020-08" db="EMBL/GenBank/DDBJ databases">
        <title>Genomic Encyclopedia of Type Strains, Phase IV (KMG-IV): sequencing the most valuable type-strain genomes for metagenomic binning, comparative biology and taxonomic classification.</title>
        <authorList>
            <person name="Goeker M."/>
        </authorList>
    </citation>
    <scope>NUCLEOTIDE SEQUENCE [LARGE SCALE GENOMIC DNA]</scope>
    <source>
        <strain evidence="1 4">DSM 12027</strain>
    </source>
</reference>
<sequence>MTESSAPTLPPTTPPPLPLDRMIYADLCTDHYPWTEIMVDLEARQTAGFSGVLDAVQGERWARFVWARGQCLGGFTGGGQAVGWAQTHGGLPRARVRLGECPAPVSAVIWTSRAARAGQLAGRWPDTQLILKHEQFYGLLVSEERCSVWESGQVLAGQVPDSGALCVAYSPNTPENREPLLRFWRDLLAAVHHNVSLDEVWQQTCVRLSAEHPCLDPFVHDVTLRGGVLNVDPGVAVGEFRPALQTALRAALLGLGVGLDNLALGNLPSRPEWAAAGLGGPVTGAAPLRRPVGR</sequence>
<evidence type="ECO:0000313" key="4">
    <source>
        <dbReference type="Proteomes" id="UP000629870"/>
    </source>
</evidence>
<protein>
    <submittedName>
        <fullName evidence="2">Uncharacterized protein</fullName>
    </submittedName>
</protein>
<evidence type="ECO:0000313" key="3">
    <source>
        <dbReference type="Proteomes" id="UP000313988"/>
    </source>
</evidence>
<name>A0A5C4Y977_9DEIO</name>
<evidence type="ECO:0000313" key="2">
    <source>
        <dbReference type="EMBL" id="TNM72161.1"/>
    </source>
</evidence>
<proteinExistence type="predicted"/>
<dbReference type="EMBL" id="JACHEW010000005">
    <property type="protein sequence ID" value="MBB6016138.1"/>
    <property type="molecule type" value="Genomic_DNA"/>
</dbReference>
<dbReference type="Proteomes" id="UP000313988">
    <property type="component" value="Unassembled WGS sequence"/>
</dbReference>
<dbReference type="OrthoDB" id="58726at2"/>
<keyword evidence="4" id="KW-1185">Reference proteome</keyword>
<accession>A0A5C4Y977</accession>
<evidence type="ECO:0000313" key="1">
    <source>
        <dbReference type="EMBL" id="MBB6016138.1"/>
    </source>
</evidence>
<reference evidence="2 3" key="1">
    <citation type="submission" date="2019-06" db="EMBL/GenBank/DDBJ databases">
        <title>Genome sequence of Deinococcus radiopugnans ATCC 19172.</title>
        <authorList>
            <person name="Maclea K.S."/>
            <person name="Maynard C.R."/>
        </authorList>
    </citation>
    <scope>NUCLEOTIDE SEQUENCE [LARGE SCALE GENOMIC DNA]</scope>
    <source>
        <strain evidence="2 3">ATCC 19172</strain>
    </source>
</reference>